<gene>
    <name evidence="1" type="ORF">B0T23DRAFT_441077</name>
</gene>
<organism evidence="1 2">
    <name type="scientific">Neurospora hispaniola</name>
    <dbReference type="NCBI Taxonomy" id="588809"/>
    <lineage>
        <taxon>Eukaryota</taxon>
        <taxon>Fungi</taxon>
        <taxon>Dikarya</taxon>
        <taxon>Ascomycota</taxon>
        <taxon>Pezizomycotina</taxon>
        <taxon>Sordariomycetes</taxon>
        <taxon>Sordariomycetidae</taxon>
        <taxon>Sordariales</taxon>
        <taxon>Sordariaceae</taxon>
        <taxon>Neurospora</taxon>
    </lineage>
</organism>
<dbReference type="EMBL" id="JAULSX010000003">
    <property type="protein sequence ID" value="KAK3495290.1"/>
    <property type="molecule type" value="Genomic_DNA"/>
</dbReference>
<reference evidence="1 2" key="1">
    <citation type="journal article" date="2023" name="Mol. Phylogenet. Evol.">
        <title>Genome-scale phylogeny and comparative genomics of the fungal order Sordariales.</title>
        <authorList>
            <person name="Hensen N."/>
            <person name="Bonometti L."/>
            <person name="Westerberg I."/>
            <person name="Brannstrom I.O."/>
            <person name="Guillou S."/>
            <person name="Cros-Aarteil S."/>
            <person name="Calhoun S."/>
            <person name="Haridas S."/>
            <person name="Kuo A."/>
            <person name="Mondo S."/>
            <person name="Pangilinan J."/>
            <person name="Riley R."/>
            <person name="LaButti K."/>
            <person name="Andreopoulos B."/>
            <person name="Lipzen A."/>
            <person name="Chen C."/>
            <person name="Yan M."/>
            <person name="Daum C."/>
            <person name="Ng V."/>
            <person name="Clum A."/>
            <person name="Steindorff A."/>
            <person name="Ohm R.A."/>
            <person name="Martin F."/>
            <person name="Silar P."/>
            <person name="Natvig D.O."/>
            <person name="Lalanne C."/>
            <person name="Gautier V."/>
            <person name="Ament-Velasquez S.L."/>
            <person name="Kruys A."/>
            <person name="Hutchinson M.I."/>
            <person name="Powell A.J."/>
            <person name="Barry K."/>
            <person name="Miller A.N."/>
            <person name="Grigoriev I.V."/>
            <person name="Debuchy R."/>
            <person name="Gladieux P."/>
            <person name="Hiltunen Thoren M."/>
            <person name="Johannesson H."/>
        </authorList>
    </citation>
    <scope>NUCLEOTIDE SEQUENCE [LARGE SCALE GENOMIC DNA]</scope>
    <source>
        <strain evidence="1 2">FGSC 10403</strain>
    </source>
</reference>
<feature type="non-terminal residue" evidence="1">
    <location>
        <position position="120"/>
    </location>
</feature>
<evidence type="ECO:0000313" key="1">
    <source>
        <dbReference type="EMBL" id="KAK3495290.1"/>
    </source>
</evidence>
<name>A0AAJ0IBX2_9PEZI</name>
<dbReference type="AlphaFoldDB" id="A0AAJ0IBX2"/>
<keyword evidence="2" id="KW-1185">Reference proteome</keyword>
<protein>
    <submittedName>
        <fullName evidence="1">Uncharacterized protein</fullName>
    </submittedName>
</protein>
<accession>A0AAJ0IBX2</accession>
<evidence type="ECO:0000313" key="2">
    <source>
        <dbReference type="Proteomes" id="UP001285908"/>
    </source>
</evidence>
<comment type="caution">
    <text evidence="1">The sequence shown here is derived from an EMBL/GenBank/DDBJ whole genome shotgun (WGS) entry which is preliminary data.</text>
</comment>
<sequence length="120" mass="13582">MARIWEKVQDEREMALMEVKGQPVQPRVLWSKKAAASAAHGDLRRLVTNRSGHKVSVDTPTMGDVVRMTTASLSEEKETQWFGLSLLIIMEGHNDRYFELEHFPPSKNTALQVASYSLLV</sequence>
<dbReference type="Proteomes" id="UP001285908">
    <property type="component" value="Unassembled WGS sequence"/>
</dbReference>
<dbReference type="GeneID" id="87878370"/>
<dbReference type="RefSeq" id="XP_062694719.1">
    <property type="nucleotide sequence ID" value="XM_062840748.1"/>
</dbReference>
<proteinExistence type="predicted"/>